<dbReference type="Pfam" id="PF00300">
    <property type="entry name" value="His_Phos_1"/>
    <property type="match status" value="1"/>
</dbReference>
<comment type="caution">
    <text evidence="1">The sequence shown here is derived from an EMBL/GenBank/DDBJ whole genome shotgun (WGS) entry which is preliminary data.</text>
</comment>
<organism evidence="1 2">
    <name type="scientific">Shinella sedimenti</name>
    <dbReference type="NCBI Taxonomy" id="2919913"/>
    <lineage>
        <taxon>Bacteria</taxon>
        <taxon>Pseudomonadati</taxon>
        <taxon>Pseudomonadota</taxon>
        <taxon>Alphaproteobacteria</taxon>
        <taxon>Hyphomicrobiales</taxon>
        <taxon>Rhizobiaceae</taxon>
        <taxon>Shinella</taxon>
    </lineage>
</organism>
<dbReference type="InterPro" id="IPR013078">
    <property type="entry name" value="His_Pase_superF_clade-1"/>
</dbReference>
<dbReference type="SUPFAM" id="SSF53254">
    <property type="entry name" value="Phosphoglycerate mutase-like"/>
    <property type="match status" value="1"/>
</dbReference>
<evidence type="ECO:0000313" key="2">
    <source>
        <dbReference type="Proteomes" id="UP001201844"/>
    </source>
</evidence>
<dbReference type="RefSeq" id="WP_241597643.1">
    <property type="nucleotide sequence ID" value="NZ_JAKVIN010000001.1"/>
</dbReference>
<dbReference type="EMBL" id="JAKVIN010000001">
    <property type="protein sequence ID" value="MCJ8148305.1"/>
    <property type="molecule type" value="Genomic_DNA"/>
</dbReference>
<keyword evidence="2" id="KW-1185">Reference proteome</keyword>
<sequence length="210" mass="21843">MTTPEDAPAARASRATRITLLCRGATAANRQARFSAGDSLLPKEPARAAALAKSLRPFDRVFCAPEACAAETAAAFSAAPIPCPALRDLDYGSWNGQTADEIAGRFPDALRHWTADPAAAPHGGESFETAATRATGWLDGLHGTGGRVLAVTHGILLKLVFAHVVGAPLAAVWRIDVEPLGFLDLSSDGRRWALRGFGAGLPAAGHDDGV</sequence>
<proteinExistence type="predicted"/>
<protein>
    <submittedName>
        <fullName evidence="1">Histidine phosphatase family protein</fullName>
    </submittedName>
</protein>
<dbReference type="InterPro" id="IPR029033">
    <property type="entry name" value="His_PPase_superfam"/>
</dbReference>
<dbReference type="Gene3D" id="3.40.50.1240">
    <property type="entry name" value="Phosphoglycerate mutase-like"/>
    <property type="match status" value="1"/>
</dbReference>
<gene>
    <name evidence="1" type="ORF">MKI86_04065</name>
</gene>
<evidence type="ECO:0000313" key="1">
    <source>
        <dbReference type="EMBL" id="MCJ8148305.1"/>
    </source>
</evidence>
<reference evidence="1 2" key="1">
    <citation type="submission" date="2022-02" db="EMBL/GenBank/DDBJ databases">
        <title>Shinella B3.7 sp. nov., isolated from Sediment (Zhairuo Island).</title>
        <authorList>
            <person name="Chen G."/>
        </authorList>
    </citation>
    <scope>NUCLEOTIDE SEQUENCE [LARGE SCALE GENOMIC DNA]</scope>
    <source>
        <strain evidence="1 2">B3.7</strain>
    </source>
</reference>
<dbReference type="Proteomes" id="UP001201844">
    <property type="component" value="Unassembled WGS sequence"/>
</dbReference>
<name>A0ABT0CI61_9HYPH</name>
<accession>A0ABT0CI61</accession>